<dbReference type="EMBL" id="MN740971">
    <property type="protein sequence ID" value="QHU20716.1"/>
    <property type="molecule type" value="Genomic_DNA"/>
</dbReference>
<evidence type="ECO:0000313" key="2">
    <source>
        <dbReference type="EMBL" id="QHU20716.1"/>
    </source>
</evidence>
<organism evidence="2">
    <name type="scientific">viral metagenome</name>
    <dbReference type="NCBI Taxonomy" id="1070528"/>
    <lineage>
        <taxon>unclassified sequences</taxon>
        <taxon>metagenomes</taxon>
        <taxon>organismal metagenomes</taxon>
    </lineage>
</organism>
<protein>
    <submittedName>
        <fullName evidence="2">Uncharacterized protein</fullName>
    </submittedName>
</protein>
<sequence>MRRRYSKRVYHCIRQTTKKYTQRSSPPYPAQECPNKRMKGNDGKMYISHMGTETGIYRWIPTNETRKKNKK</sequence>
<proteinExistence type="predicted"/>
<feature type="region of interest" description="Disordered" evidence="1">
    <location>
        <begin position="18"/>
        <end position="42"/>
    </location>
</feature>
<accession>A0A6C0KUA0</accession>
<reference evidence="2" key="1">
    <citation type="journal article" date="2020" name="Nature">
        <title>Giant virus diversity and host interactions through global metagenomics.</title>
        <authorList>
            <person name="Schulz F."/>
            <person name="Roux S."/>
            <person name="Paez-Espino D."/>
            <person name="Jungbluth S."/>
            <person name="Walsh D.A."/>
            <person name="Denef V.J."/>
            <person name="McMahon K.D."/>
            <person name="Konstantinidis K.T."/>
            <person name="Eloe-Fadrosh E.A."/>
            <person name="Kyrpides N.C."/>
            <person name="Woyke T."/>
        </authorList>
    </citation>
    <scope>NUCLEOTIDE SEQUENCE</scope>
    <source>
        <strain evidence="2">GVMAG-S-3300013093-109</strain>
    </source>
</reference>
<dbReference type="AlphaFoldDB" id="A0A6C0KUA0"/>
<evidence type="ECO:0000256" key="1">
    <source>
        <dbReference type="SAM" id="MobiDB-lite"/>
    </source>
</evidence>
<name>A0A6C0KUA0_9ZZZZ</name>